<evidence type="ECO:0000313" key="2">
    <source>
        <dbReference type="Proteomes" id="UP001302249"/>
    </source>
</evidence>
<organism evidence="1 2">
    <name type="scientific">Stakelama saccharophila</name>
    <dbReference type="NCBI Taxonomy" id="3075605"/>
    <lineage>
        <taxon>Bacteria</taxon>
        <taxon>Pseudomonadati</taxon>
        <taxon>Pseudomonadota</taxon>
        <taxon>Alphaproteobacteria</taxon>
        <taxon>Sphingomonadales</taxon>
        <taxon>Sphingomonadaceae</taxon>
        <taxon>Stakelama</taxon>
    </lineage>
</organism>
<proteinExistence type="predicted"/>
<gene>
    <name evidence="1" type="ORF">RPR59_00815</name>
</gene>
<reference evidence="1 2" key="1">
    <citation type="submission" date="2023-09" db="EMBL/GenBank/DDBJ databases">
        <authorList>
            <person name="Rey-Velasco X."/>
        </authorList>
    </citation>
    <scope>NUCLEOTIDE SEQUENCE [LARGE SCALE GENOMIC DNA]</scope>
    <source>
        <strain evidence="1 2">W311</strain>
    </source>
</reference>
<accession>A0ABZ0B8Y0</accession>
<dbReference type="RefSeq" id="WP_313915675.1">
    <property type="nucleotide sequence ID" value="NZ_CP135076.1"/>
</dbReference>
<keyword evidence="2" id="KW-1185">Reference proteome</keyword>
<protein>
    <submittedName>
        <fullName evidence="1">Uncharacterized protein</fullName>
    </submittedName>
</protein>
<name>A0ABZ0B8Y0_9SPHN</name>
<dbReference type="EMBL" id="CP135076">
    <property type="protein sequence ID" value="WNO53833.1"/>
    <property type="molecule type" value="Genomic_DNA"/>
</dbReference>
<sequence length="135" mass="14536">MSWFVIVGSVVAIGLLAGFARLLKLGHAAIDNEAEARRLAGELLPEFTVEQAVVCDTGEAALVGGPDGWAYIRRHGAHFVARLLGPAPDVTYELTRVSIACDDRMFGPYVIHLESEPRARELTRMLGTASDAESS</sequence>
<evidence type="ECO:0000313" key="1">
    <source>
        <dbReference type="EMBL" id="WNO53833.1"/>
    </source>
</evidence>
<dbReference type="Proteomes" id="UP001302249">
    <property type="component" value="Chromosome"/>
</dbReference>